<protein>
    <submittedName>
        <fullName evidence="2">Uncharacterized protein</fullName>
    </submittedName>
</protein>
<proteinExistence type="predicted"/>
<dbReference type="Proteomes" id="UP001338125">
    <property type="component" value="Unassembled WGS sequence"/>
</dbReference>
<gene>
    <name evidence="2" type="ORF">PT974_03389</name>
</gene>
<feature type="signal peptide" evidence="1">
    <location>
        <begin position="1"/>
        <end position="21"/>
    </location>
</feature>
<keyword evidence="3" id="KW-1185">Reference proteome</keyword>
<accession>A0ABR0SSG9</accession>
<reference evidence="2 3" key="1">
    <citation type="submission" date="2024-01" db="EMBL/GenBank/DDBJ databases">
        <title>Complete genome of Cladobotryum mycophilum ATHUM6906.</title>
        <authorList>
            <person name="Christinaki A.C."/>
            <person name="Myridakis A.I."/>
            <person name="Kouvelis V.N."/>
        </authorList>
    </citation>
    <scope>NUCLEOTIDE SEQUENCE [LARGE SCALE GENOMIC DNA]</scope>
    <source>
        <strain evidence="2 3">ATHUM6906</strain>
    </source>
</reference>
<evidence type="ECO:0000313" key="2">
    <source>
        <dbReference type="EMBL" id="KAK5994999.1"/>
    </source>
</evidence>
<keyword evidence="1" id="KW-0732">Signal</keyword>
<comment type="caution">
    <text evidence="2">The sequence shown here is derived from an EMBL/GenBank/DDBJ whole genome shotgun (WGS) entry which is preliminary data.</text>
</comment>
<name>A0ABR0SSG9_9HYPO</name>
<dbReference type="EMBL" id="JAVFKD010000004">
    <property type="protein sequence ID" value="KAK5994999.1"/>
    <property type="molecule type" value="Genomic_DNA"/>
</dbReference>
<evidence type="ECO:0000256" key="1">
    <source>
        <dbReference type="SAM" id="SignalP"/>
    </source>
</evidence>
<evidence type="ECO:0000313" key="3">
    <source>
        <dbReference type="Proteomes" id="UP001338125"/>
    </source>
</evidence>
<feature type="chain" id="PRO_5046893866" evidence="1">
    <location>
        <begin position="22"/>
        <end position="152"/>
    </location>
</feature>
<organism evidence="2 3">
    <name type="scientific">Cladobotryum mycophilum</name>
    <dbReference type="NCBI Taxonomy" id="491253"/>
    <lineage>
        <taxon>Eukaryota</taxon>
        <taxon>Fungi</taxon>
        <taxon>Dikarya</taxon>
        <taxon>Ascomycota</taxon>
        <taxon>Pezizomycotina</taxon>
        <taxon>Sordariomycetes</taxon>
        <taxon>Hypocreomycetidae</taxon>
        <taxon>Hypocreales</taxon>
        <taxon>Hypocreaceae</taxon>
        <taxon>Cladobotryum</taxon>
    </lineage>
</organism>
<sequence>MKNLWILITLYVATFLPVALSYGERDAAERSKNLTQPTLSLSHRDAKVIGSPNLALNEDSGDIKRPTELHTSTEILDEPAYSFNHLFGEINRANFDTGKPVTGNIDSNKLMPGVGDYYDVLARMGDPTEKLSEVAVDYKKRVPDFSMGKLMR</sequence>